<sequence>MPGTILGCVAQSPAMSVANCSDAFLNLTGCLSYTAVGSNDTSPSGDCCPELAGLLDSNAICLCELLAGGAQRLGIALIAPLPMPPLPMPPRHADGELVLRCRNSCCKSNHDHFTSSRNSNFGRFTSSLSRLKRRPGITWRWSCRAC</sequence>
<organism evidence="2 3">
    <name type="scientific">Zingiber officinale</name>
    <name type="common">Ginger</name>
    <name type="synonym">Amomum zingiber</name>
    <dbReference type="NCBI Taxonomy" id="94328"/>
    <lineage>
        <taxon>Eukaryota</taxon>
        <taxon>Viridiplantae</taxon>
        <taxon>Streptophyta</taxon>
        <taxon>Embryophyta</taxon>
        <taxon>Tracheophyta</taxon>
        <taxon>Spermatophyta</taxon>
        <taxon>Magnoliopsida</taxon>
        <taxon>Liliopsida</taxon>
        <taxon>Zingiberales</taxon>
        <taxon>Zingiberaceae</taxon>
        <taxon>Zingiber</taxon>
    </lineage>
</organism>
<name>A0A8J5HF56_ZINOF</name>
<feature type="domain" description="Bifunctional inhibitor/plant lipid transfer protein/seed storage helical" evidence="1">
    <location>
        <begin position="20"/>
        <end position="105"/>
    </location>
</feature>
<protein>
    <recommendedName>
        <fullName evidence="1">Bifunctional inhibitor/plant lipid transfer protein/seed storage helical domain-containing protein</fullName>
    </recommendedName>
</protein>
<evidence type="ECO:0000313" key="2">
    <source>
        <dbReference type="EMBL" id="KAG6522956.1"/>
    </source>
</evidence>
<dbReference type="SUPFAM" id="SSF47699">
    <property type="entry name" value="Bifunctional inhibitor/lipid-transfer protein/seed storage 2S albumin"/>
    <property type="match status" value="1"/>
</dbReference>
<dbReference type="InterPro" id="IPR036312">
    <property type="entry name" value="Bifun_inhib/LTP/seed_sf"/>
</dbReference>
<dbReference type="Gene3D" id="1.10.110.10">
    <property type="entry name" value="Plant lipid-transfer and hydrophobic proteins"/>
    <property type="match status" value="1"/>
</dbReference>
<gene>
    <name evidence="2" type="ORF">ZIOFF_020113</name>
</gene>
<keyword evidence="3" id="KW-1185">Reference proteome</keyword>
<proteinExistence type="predicted"/>
<comment type="caution">
    <text evidence="2">The sequence shown here is derived from an EMBL/GenBank/DDBJ whole genome shotgun (WGS) entry which is preliminary data.</text>
</comment>
<dbReference type="CDD" id="cd00010">
    <property type="entry name" value="AAI_LTSS"/>
    <property type="match status" value="1"/>
</dbReference>
<evidence type="ECO:0000259" key="1">
    <source>
        <dbReference type="SMART" id="SM00499"/>
    </source>
</evidence>
<evidence type="ECO:0000313" key="3">
    <source>
        <dbReference type="Proteomes" id="UP000734854"/>
    </source>
</evidence>
<accession>A0A8J5HF56</accession>
<dbReference type="Proteomes" id="UP000734854">
    <property type="component" value="Unassembled WGS sequence"/>
</dbReference>
<dbReference type="EMBL" id="JACMSC010000005">
    <property type="protein sequence ID" value="KAG6522956.1"/>
    <property type="molecule type" value="Genomic_DNA"/>
</dbReference>
<dbReference type="SMART" id="SM00499">
    <property type="entry name" value="AAI"/>
    <property type="match status" value="1"/>
</dbReference>
<dbReference type="InterPro" id="IPR016140">
    <property type="entry name" value="Bifunc_inhib/LTP/seed_store"/>
</dbReference>
<dbReference type="AlphaFoldDB" id="A0A8J5HF56"/>
<reference evidence="2 3" key="1">
    <citation type="submission" date="2020-08" db="EMBL/GenBank/DDBJ databases">
        <title>Plant Genome Project.</title>
        <authorList>
            <person name="Zhang R.-G."/>
        </authorList>
    </citation>
    <scope>NUCLEOTIDE SEQUENCE [LARGE SCALE GENOMIC DNA]</scope>
    <source>
        <tissue evidence="2">Rhizome</tissue>
    </source>
</reference>
<dbReference type="Pfam" id="PF14368">
    <property type="entry name" value="LTP_2"/>
    <property type="match status" value="1"/>
</dbReference>